<dbReference type="InterPro" id="IPR035897">
    <property type="entry name" value="Toll_tir_struct_dom_sf"/>
</dbReference>
<keyword evidence="2" id="KW-0677">Repeat</keyword>
<dbReference type="InterPro" id="IPR044974">
    <property type="entry name" value="Disease_R_plants"/>
</dbReference>
<dbReference type="Pfam" id="PF00931">
    <property type="entry name" value="NB-ARC"/>
    <property type="match status" value="1"/>
</dbReference>
<dbReference type="Pfam" id="PF23598">
    <property type="entry name" value="LRR_14"/>
    <property type="match status" value="2"/>
</dbReference>
<evidence type="ECO:0000313" key="7">
    <source>
        <dbReference type="EMBL" id="KAL3736817.1"/>
    </source>
</evidence>
<evidence type="ECO:0000256" key="1">
    <source>
        <dbReference type="ARBA" id="ARBA00022614"/>
    </source>
</evidence>
<name>A0ABD3KBU9_EUCGL</name>
<dbReference type="PANTHER" id="PTHR11017">
    <property type="entry name" value="LEUCINE-RICH REPEAT-CONTAINING PROTEIN"/>
    <property type="match status" value="1"/>
</dbReference>
<dbReference type="InterPro" id="IPR027417">
    <property type="entry name" value="P-loop_NTPase"/>
</dbReference>
<dbReference type="Gene3D" id="3.40.50.300">
    <property type="entry name" value="P-loop containing nucleotide triphosphate hydrolases"/>
    <property type="match status" value="1"/>
</dbReference>
<dbReference type="PANTHER" id="PTHR11017:SF570">
    <property type="entry name" value="DISEASE RESISTANCE PROTEIN (TIR-NBS CLASS)-RELATED"/>
    <property type="match status" value="1"/>
</dbReference>
<feature type="region of interest" description="Disordered" evidence="5">
    <location>
        <begin position="1"/>
        <end position="24"/>
    </location>
</feature>
<dbReference type="Pfam" id="PF01582">
    <property type="entry name" value="TIR"/>
    <property type="match status" value="1"/>
</dbReference>
<dbReference type="PRINTS" id="PR00364">
    <property type="entry name" value="DISEASERSIST"/>
</dbReference>
<dbReference type="Proteomes" id="UP001634007">
    <property type="component" value="Unassembled WGS sequence"/>
</dbReference>
<dbReference type="Pfam" id="PF23282">
    <property type="entry name" value="WHD_ROQ1"/>
    <property type="match status" value="1"/>
</dbReference>
<feature type="domain" description="TIR" evidence="6">
    <location>
        <begin position="26"/>
        <end position="194"/>
    </location>
</feature>
<evidence type="ECO:0000259" key="6">
    <source>
        <dbReference type="PROSITE" id="PS50104"/>
    </source>
</evidence>
<protein>
    <recommendedName>
        <fullName evidence="6">TIR domain-containing protein</fullName>
    </recommendedName>
</protein>
<keyword evidence="4" id="KW-0520">NAD</keyword>
<dbReference type="InterPro" id="IPR032675">
    <property type="entry name" value="LRR_dom_sf"/>
</dbReference>
<comment type="caution">
    <text evidence="7">The sequence shown here is derived from an EMBL/GenBank/DDBJ whole genome shotgun (WGS) entry which is preliminary data.</text>
</comment>
<gene>
    <name evidence="7" type="ORF">ACJRO7_025706</name>
</gene>
<accession>A0ABD3KBU9</accession>
<dbReference type="InterPro" id="IPR003591">
    <property type="entry name" value="Leu-rich_rpt_typical-subtyp"/>
</dbReference>
<dbReference type="Gene3D" id="1.10.8.430">
    <property type="entry name" value="Helical domain of apoptotic protease-activating factors"/>
    <property type="match status" value="1"/>
</dbReference>
<dbReference type="SUPFAM" id="SSF52058">
    <property type="entry name" value="L domain-like"/>
    <property type="match status" value="3"/>
</dbReference>
<keyword evidence="3" id="KW-0611">Plant defense</keyword>
<proteinExistence type="predicted"/>
<keyword evidence="1" id="KW-0433">Leucine-rich repeat</keyword>
<reference evidence="7 8" key="1">
    <citation type="submission" date="2024-11" db="EMBL/GenBank/DDBJ databases">
        <title>Chromosome-level genome assembly of Eucalyptus globulus Labill. provides insights into its genome evolution.</title>
        <authorList>
            <person name="Li X."/>
        </authorList>
    </citation>
    <scope>NUCLEOTIDE SEQUENCE [LARGE SCALE GENOMIC DNA]</scope>
    <source>
        <strain evidence="7">CL2024</strain>
        <tissue evidence="7">Fresh tender leaves</tissue>
    </source>
</reference>
<evidence type="ECO:0000313" key="8">
    <source>
        <dbReference type="Proteomes" id="UP001634007"/>
    </source>
</evidence>
<dbReference type="SMART" id="SM00369">
    <property type="entry name" value="LRR_TYP"/>
    <property type="match status" value="5"/>
</dbReference>
<dbReference type="Gene3D" id="3.80.10.10">
    <property type="entry name" value="Ribonuclease Inhibitor"/>
    <property type="match status" value="2"/>
</dbReference>
<dbReference type="InterPro" id="IPR058192">
    <property type="entry name" value="WHD_ROQ1-like"/>
</dbReference>
<dbReference type="SUPFAM" id="SSF52200">
    <property type="entry name" value="Toll/Interleukin receptor TIR domain"/>
    <property type="match status" value="1"/>
</dbReference>
<dbReference type="FunFam" id="3.40.50.10140:FF:000007">
    <property type="entry name" value="Disease resistance protein (TIR-NBS-LRR class)"/>
    <property type="match status" value="1"/>
</dbReference>
<dbReference type="InterPro" id="IPR002182">
    <property type="entry name" value="NB-ARC"/>
</dbReference>
<dbReference type="InterPro" id="IPR000157">
    <property type="entry name" value="TIR_dom"/>
</dbReference>
<sequence length="1157" mass="131575">MKRKWDSPGPSTASASVDDGDSSSGAEFEVFLSFKGLDTRKNFTDSLYQALHTAGVRVFKDDKDIRQGEKIGDKLLHAIKSSKIYVPIFSKNYAFSRWCLRELAHMVNFWSKAKDKIILPIFFNVDPEDVKLETNLYLDALGEHEEKFGHEVPQWKKALTKVAEIRGLDLKNKGHGEIINDTMDEVMTKLMKRRIILPDHLVEIHDQVEAIMDLLNKGSRDTRYLVIHGMGGIGKTTLVSAIFNRISSQFEGYSFLRDVCENMRHGRTIDLQKQLLSDILQGRCPEIYNSTDVGINIIRERFRNKKVLVVIDDVDKWNQLSALAGKSDWFGLGSKIIITTRDINFLPIKEEEEEEEEEGSFQAHSKEFEIYEMKEMDYSYALKLFSLHALGMDFPPPHCEDISHEITYKTGGLPLALEVIGSSLFGKNKKIWKETSKKLMPKQEVFDRLNISYDMLDDAQREIFLDIACYFIGIKRLHPYYMWKASGHSPNSNLLILTRMSLIKIEEYDRLWMHDQLRDFGRKIIQREDKDPGKHSRLWMPDIALNVVQRKLASNKIVALNLAGDSKVHNFTRKEFLKLPNLRFLKLNGGNLVGNFKNLLSQLTWLSWSNCPSKLKANNLCLEKLVVLKLSAGDSGDWVGWEQCMVSSNLKVIHINSDGNSHRTLDFSKCENLKKFIVQNCSTTLLFDGSFSKLEHLEHLQIEGAFEKSDECNLSMIASSLGGLSSLSMLYIERIDIEEIHHSIGELKHLKHLSLIRCSLEKLPDSIGKLTSLLELNLRVNKFTELPNSIGDLKKLMVLSLDENPIEKLPDSIGGLESLIELCLIFTGITELPASIGNLKRLKILCIKESKIRELPETIETFVNLEELDASDCENLEGGIPNGVGVLSFLRILDLSKSKIRRLPTSMNQLSHFHRLSVAQCDELEQIPELPTSLKELDFPSHLLWTAIDLSHLTNLVTLHIGKGTPQLSEFGDGAPNMAPNIEWIKGLLKLESFTLYMEDAAFSLDNLATLSRLQRLEITCIDPRSLIALPSSLNTLYLHHFKSPDVKFADVLGQQLEKLHNLEVGYSKLLERLSGFSSLKELRYLVVYFCPRLTEIQGVEKLESLEHILICGCESLQTLSGLSELKKLLLLELYRSPLLDLPDSPPQTRVVDHRHS</sequence>
<dbReference type="GO" id="GO:0006952">
    <property type="term" value="P:defense response"/>
    <property type="evidence" value="ECO:0007669"/>
    <property type="project" value="UniProtKB-KW"/>
</dbReference>
<dbReference type="PROSITE" id="PS50104">
    <property type="entry name" value="TIR"/>
    <property type="match status" value="1"/>
</dbReference>
<evidence type="ECO:0000256" key="4">
    <source>
        <dbReference type="ARBA" id="ARBA00023027"/>
    </source>
</evidence>
<keyword evidence="8" id="KW-1185">Reference proteome</keyword>
<dbReference type="SUPFAM" id="SSF52540">
    <property type="entry name" value="P-loop containing nucleoside triphosphate hydrolases"/>
    <property type="match status" value="1"/>
</dbReference>
<dbReference type="InterPro" id="IPR055414">
    <property type="entry name" value="LRR_R13L4/SHOC2-like"/>
</dbReference>
<dbReference type="InterPro" id="IPR042197">
    <property type="entry name" value="Apaf_helical"/>
</dbReference>
<dbReference type="EMBL" id="JBJKBG010000006">
    <property type="protein sequence ID" value="KAL3736817.1"/>
    <property type="molecule type" value="Genomic_DNA"/>
</dbReference>
<dbReference type="GO" id="GO:0051707">
    <property type="term" value="P:response to other organism"/>
    <property type="evidence" value="ECO:0007669"/>
    <property type="project" value="UniProtKB-ARBA"/>
</dbReference>
<evidence type="ECO:0000256" key="2">
    <source>
        <dbReference type="ARBA" id="ARBA00022737"/>
    </source>
</evidence>
<organism evidence="7 8">
    <name type="scientific">Eucalyptus globulus</name>
    <name type="common">Tasmanian blue gum</name>
    <dbReference type="NCBI Taxonomy" id="34317"/>
    <lineage>
        <taxon>Eukaryota</taxon>
        <taxon>Viridiplantae</taxon>
        <taxon>Streptophyta</taxon>
        <taxon>Embryophyta</taxon>
        <taxon>Tracheophyta</taxon>
        <taxon>Spermatophyta</taxon>
        <taxon>Magnoliopsida</taxon>
        <taxon>eudicotyledons</taxon>
        <taxon>Gunneridae</taxon>
        <taxon>Pentapetalae</taxon>
        <taxon>rosids</taxon>
        <taxon>malvids</taxon>
        <taxon>Myrtales</taxon>
        <taxon>Myrtaceae</taxon>
        <taxon>Myrtoideae</taxon>
        <taxon>Eucalypteae</taxon>
        <taxon>Eucalyptus</taxon>
    </lineage>
</organism>
<dbReference type="Gene3D" id="3.40.50.10140">
    <property type="entry name" value="Toll/interleukin-1 receptor homology (TIR) domain"/>
    <property type="match status" value="1"/>
</dbReference>
<evidence type="ECO:0000256" key="5">
    <source>
        <dbReference type="SAM" id="MobiDB-lite"/>
    </source>
</evidence>
<evidence type="ECO:0000256" key="3">
    <source>
        <dbReference type="ARBA" id="ARBA00022821"/>
    </source>
</evidence>
<dbReference type="AlphaFoldDB" id="A0ABD3KBU9"/>
<feature type="compositionally biased region" description="Low complexity" evidence="5">
    <location>
        <begin position="11"/>
        <end position="24"/>
    </location>
</feature>
<dbReference type="SMART" id="SM00255">
    <property type="entry name" value="TIR"/>
    <property type="match status" value="1"/>
</dbReference>